<proteinExistence type="predicted"/>
<dbReference type="Proteomes" id="UP000826195">
    <property type="component" value="Unassembled WGS sequence"/>
</dbReference>
<evidence type="ECO:0000313" key="1">
    <source>
        <dbReference type="EMBL" id="KAH0553592.1"/>
    </source>
</evidence>
<evidence type="ECO:0000313" key="2">
    <source>
        <dbReference type="Proteomes" id="UP000826195"/>
    </source>
</evidence>
<protein>
    <submittedName>
        <fullName evidence="1">Uncharacterized protein</fullName>
    </submittedName>
</protein>
<sequence>MEQLQDRWIHISDIRISDQQTRGRTAAVSFWIARSAAVASHATNTLISSYVFSYAAAAAAAPTSPPAYLTPASPITHTHTLLIPDAYTNVQKEGQCQLSCGLSRHMPLCFAEQVINKARATLWLRIGTDAKAIGGS</sequence>
<gene>
    <name evidence="1" type="ORF">KQX54_002543</name>
</gene>
<name>A0AAV7I4P7_COTGL</name>
<accession>A0AAV7I4P7</accession>
<organism evidence="1 2">
    <name type="scientific">Cotesia glomerata</name>
    <name type="common">Lepidopteran parasitic wasp</name>
    <name type="synonym">Apanteles glomeratus</name>
    <dbReference type="NCBI Taxonomy" id="32391"/>
    <lineage>
        <taxon>Eukaryota</taxon>
        <taxon>Metazoa</taxon>
        <taxon>Ecdysozoa</taxon>
        <taxon>Arthropoda</taxon>
        <taxon>Hexapoda</taxon>
        <taxon>Insecta</taxon>
        <taxon>Pterygota</taxon>
        <taxon>Neoptera</taxon>
        <taxon>Endopterygota</taxon>
        <taxon>Hymenoptera</taxon>
        <taxon>Apocrita</taxon>
        <taxon>Ichneumonoidea</taxon>
        <taxon>Braconidae</taxon>
        <taxon>Microgastrinae</taxon>
        <taxon>Cotesia</taxon>
    </lineage>
</organism>
<keyword evidence="2" id="KW-1185">Reference proteome</keyword>
<dbReference type="EMBL" id="JAHXZJ010001119">
    <property type="protein sequence ID" value="KAH0553592.1"/>
    <property type="molecule type" value="Genomic_DNA"/>
</dbReference>
<dbReference type="AlphaFoldDB" id="A0AAV7I4P7"/>
<comment type="caution">
    <text evidence="1">The sequence shown here is derived from an EMBL/GenBank/DDBJ whole genome shotgun (WGS) entry which is preliminary data.</text>
</comment>
<reference evidence="1 2" key="1">
    <citation type="journal article" date="2021" name="J. Hered.">
        <title>A chromosome-level genome assembly of the parasitoid wasp, Cotesia glomerata (Hymenoptera: Braconidae).</title>
        <authorList>
            <person name="Pinto B.J."/>
            <person name="Weis J.J."/>
            <person name="Gamble T."/>
            <person name="Ode P.J."/>
            <person name="Paul R."/>
            <person name="Zaspel J.M."/>
        </authorList>
    </citation>
    <scope>NUCLEOTIDE SEQUENCE [LARGE SCALE GENOMIC DNA]</scope>
    <source>
        <strain evidence="1">CgM1</strain>
    </source>
</reference>